<evidence type="ECO:0000313" key="1">
    <source>
        <dbReference type="EMBL" id="EHM13743.1"/>
    </source>
</evidence>
<dbReference type="HOGENOM" id="CLU_031404_2_1_0"/>
<dbReference type="PROSITE" id="PS51365">
    <property type="entry name" value="RENAL_DIPEPTIDASE_2"/>
    <property type="match status" value="1"/>
</dbReference>
<organism evidence="1 2">
    <name type="scientific">Jonquetella anthropi DSM 22815</name>
    <dbReference type="NCBI Taxonomy" id="885272"/>
    <lineage>
        <taxon>Bacteria</taxon>
        <taxon>Thermotogati</taxon>
        <taxon>Synergistota</taxon>
        <taxon>Synergistia</taxon>
        <taxon>Synergistales</taxon>
        <taxon>Dethiosulfovibrionaceae</taxon>
        <taxon>Jonquetella</taxon>
    </lineage>
</organism>
<dbReference type="InterPro" id="IPR008257">
    <property type="entry name" value="Pept_M19"/>
</dbReference>
<keyword evidence="2" id="KW-1185">Reference proteome</keyword>
<dbReference type="InterPro" id="IPR032466">
    <property type="entry name" value="Metal_Hydrolase"/>
</dbReference>
<name>H0UMP0_9BACT</name>
<dbReference type="PANTHER" id="PTHR10443">
    <property type="entry name" value="MICROSOMAL DIPEPTIDASE"/>
    <property type="match status" value="1"/>
</dbReference>
<protein>
    <submittedName>
        <fullName evidence="1">Zn-dependent dipeptidase, microsomal dipeptidase</fullName>
    </submittedName>
</protein>
<accession>H0UMP0</accession>
<sequence length="331" mass="36138">MADAHFDLLALLAIERLEKGRSHVLRDDFLPEFRAGGVDLIVSSIFVENRYIPEMALRHALDQIACFHEELDECGGSVALCRSTDEIRRARAAGQVAVLLSFEGVDPLGTDLNLLRVFYELGVRGVGLVWSRRNAAADGAFFAPRPEGKKGGLTDWGVQLVKETQRLGMYLDVSHLNDEGFDDLAALGVPFLASHSNCRALTFTMRNLTDAQMTRLASAGGVMGTNCSSGFVIPSPDRLRRPTDPDWRNATPHELALHARHVKELIGSEHLCFGFDFCDRFAPAGQGHDALGGHTATPEFTVCLIDEGFTDGELQGVLGENLMSFLARTIG</sequence>
<dbReference type="Proteomes" id="UP000003806">
    <property type="component" value="Chromosome"/>
</dbReference>
<dbReference type="GO" id="GO:0070573">
    <property type="term" value="F:metallodipeptidase activity"/>
    <property type="evidence" value="ECO:0007669"/>
    <property type="project" value="InterPro"/>
</dbReference>
<proteinExistence type="predicted"/>
<gene>
    <name evidence="1" type="ORF">JonanDRAFT_1379</name>
</gene>
<dbReference type="AlphaFoldDB" id="H0UMP0"/>
<dbReference type="PANTHER" id="PTHR10443:SF12">
    <property type="entry name" value="DIPEPTIDASE"/>
    <property type="match status" value="1"/>
</dbReference>
<dbReference type="STRING" id="885272.JonanDRAFT_1379"/>
<dbReference type="GO" id="GO:0006508">
    <property type="term" value="P:proteolysis"/>
    <property type="evidence" value="ECO:0007669"/>
    <property type="project" value="InterPro"/>
</dbReference>
<dbReference type="Pfam" id="PF01244">
    <property type="entry name" value="Peptidase_M19"/>
    <property type="match status" value="1"/>
</dbReference>
<evidence type="ECO:0000313" key="2">
    <source>
        <dbReference type="Proteomes" id="UP000003806"/>
    </source>
</evidence>
<dbReference type="eggNOG" id="COG2355">
    <property type="taxonomic scope" value="Bacteria"/>
</dbReference>
<dbReference type="EMBL" id="CM001376">
    <property type="protein sequence ID" value="EHM13743.1"/>
    <property type="molecule type" value="Genomic_DNA"/>
</dbReference>
<dbReference type="Gene3D" id="3.20.20.140">
    <property type="entry name" value="Metal-dependent hydrolases"/>
    <property type="match status" value="1"/>
</dbReference>
<reference evidence="1 2" key="1">
    <citation type="submission" date="2011-11" db="EMBL/GenBank/DDBJ databases">
        <title>The Noncontiguous Finished genome of Jonquetella anthropi DSM 22815.</title>
        <authorList>
            <consortium name="US DOE Joint Genome Institute (JGI-PGF)"/>
            <person name="Lucas S."/>
            <person name="Copeland A."/>
            <person name="Lapidus A."/>
            <person name="Glavina del Rio T."/>
            <person name="Dalin E."/>
            <person name="Tice H."/>
            <person name="Bruce D."/>
            <person name="Goodwin L."/>
            <person name="Pitluck S."/>
            <person name="Peters L."/>
            <person name="Mikhailova N."/>
            <person name="Held B."/>
            <person name="Kyrpides N."/>
            <person name="Mavromatis K."/>
            <person name="Ivanova N."/>
            <person name="Markowitz V."/>
            <person name="Cheng J.-F."/>
            <person name="Hugenholtz P."/>
            <person name="Woyke T."/>
            <person name="Wu D."/>
            <person name="Gronow S."/>
            <person name="Wellnitz S."/>
            <person name="Brambilla E."/>
            <person name="Klenk H.-P."/>
            <person name="Eisen J.A."/>
        </authorList>
    </citation>
    <scope>NUCLEOTIDE SEQUENCE [LARGE SCALE GENOMIC DNA]</scope>
    <source>
        <strain evidence="1 2">DSM 22815</strain>
    </source>
</reference>
<dbReference type="SUPFAM" id="SSF51556">
    <property type="entry name" value="Metallo-dependent hydrolases"/>
    <property type="match status" value="1"/>
</dbReference>